<keyword evidence="2" id="KW-1185">Reference proteome</keyword>
<evidence type="ECO:0000313" key="2">
    <source>
        <dbReference type="Proteomes" id="UP000245119"/>
    </source>
</evidence>
<dbReference type="AlphaFoldDB" id="A0A2T7NLX7"/>
<evidence type="ECO:0000313" key="1">
    <source>
        <dbReference type="EMBL" id="PVD22170.1"/>
    </source>
</evidence>
<comment type="caution">
    <text evidence="1">The sequence shown here is derived from an EMBL/GenBank/DDBJ whole genome shotgun (WGS) entry which is preliminary data.</text>
</comment>
<dbReference type="Proteomes" id="UP000245119">
    <property type="component" value="Linkage Group LG11"/>
</dbReference>
<dbReference type="EMBL" id="PZQS01000011">
    <property type="protein sequence ID" value="PVD22170.1"/>
    <property type="molecule type" value="Genomic_DNA"/>
</dbReference>
<name>A0A2T7NLX7_POMCA</name>
<sequence length="184" mass="20531">MGEVEAGSGINEGEFQHRAVRNHLLSVGQSAMSFAVIFTPTLPLTPLDVFDAIICRFYIRAVTRTSQQLPGDCWSAFKGRSQCPDFGTDSSKQAWERLNKTCCSGFAGQDLHCQYRSFPNGTEVLYPACVKTRRIERGYTVELVINNANYPELKVNPCNEEILRASGEKLLRGRLTKCVLFSEA</sequence>
<protein>
    <submittedName>
        <fullName evidence="1">Uncharacterized protein</fullName>
    </submittedName>
</protein>
<reference evidence="1 2" key="1">
    <citation type="submission" date="2018-04" db="EMBL/GenBank/DDBJ databases">
        <title>The genome of golden apple snail Pomacea canaliculata provides insight into stress tolerance and invasive adaptation.</title>
        <authorList>
            <person name="Liu C."/>
            <person name="Liu B."/>
            <person name="Ren Y."/>
            <person name="Zhang Y."/>
            <person name="Wang H."/>
            <person name="Li S."/>
            <person name="Jiang F."/>
            <person name="Yin L."/>
            <person name="Zhang G."/>
            <person name="Qian W."/>
            <person name="Fan W."/>
        </authorList>
    </citation>
    <scope>NUCLEOTIDE SEQUENCE [LARGE SCALE GENOMIC DNA]</scope>
    <source>
        <strain evidence="1">SZHN2017</strain>
        <tissue evidence="1">Muscle</tissue>
    </source>
</reference>
<proteinExistence type="predicted"/>
<gene>
    <name evidence="1" type="ORF">C0Q70_17975</name>
</gene>
<organism evidence="1 2">
    <name type="scientific">Pomacea canaliculata</name>
    <name type="common">Golden apple snail</name>
    <dbReference type="NCBI Taxonomy" id="400727"/>
    <lineage>
        <taxon>Eukaryota</taxon>
        <taxon>Metazoa</taxon>
        <taxon>Spiralia</taxon>
        <taxon>Lophotrochozoa</taxon>
        <taxon>Mollusca</taxon>
        <taxon>Gastropoda</taxon>
        <taxon>Caenogastropoda</taxon>
        <taxon>Architaenioglossa</taxon>
        <taxon>Ampullarioidea</taxon>
        <taxon>Ampullariidae</taxon>
        <taxon>Pomacea</taxon>
    </lineage>
</organism>
<accession>A0A2T7NLX7</accession>